<accession>A0A9D1MHL1</accession>
<gene>
    <name evidence="3" type="ORF">IAB05_04645</name>
</gene>
<proteinExistence type="predicted"/>
<reference evidence="3" key="1">
    <citation type="submission" date="2020-10" db="EMBL/GenBank/DDBJ databases">
        <authorList>
            <person name="Gilroy R."/>
        </authorList>
    </citation>
    <scope>NUCLEOTIDE SEQUENCE</scope>
    <source>
        <strain evidence="3">18911</strain>
    </source>
</reference>
<protein>
    <submittedName>
        <fullName evidence="3">PepSY domain-containing protein</fullName>
    </submittedName>
</protein>
<feature type="domain" description="PepSY" evidence="2">
    <location>
        <begin position="138"/>
        <end position="194"/>
    </location>
</feature>
<dbReference type="InterPro" id="IPR025711">
    <property type="entry name" value="PepSY"/>
</dbReference>
<reference evidence="3" key="2">
    <citation type="journal article" date="2021" name="PeerJ">
        <title>Extensive microbial diversity within the chicken gut microbiome revealed by metagenomics and culture.</title>
        <authorList>
            <person name="Gilroy R."/>
            <person name="Ravi A."/>
            <person name="Getino M."/>
            <person name="Pursley I."/>
            <person name="Horton D.L."/>
            <person name="Alikhan N.F."/>
            <person name="Baker D."/>
            <person name="Gharbi K."/>
            <person name="Hall N."/>
            <person name="Watson M."/>
            <person name="Adriaenssens E.M."/>
            <person name="Foster-Nyarko E."/>
            <person name="Jarju S."/>
            <person name="Secka A."/>
            <person name="Antonio M."/>
            <person name="Oren A."/>
            <person name="Chaudhuri R.R."/>
            <person name="La Ragione R."/>
            <person name="Hildebrand F."/>
            <person name="Pallen M.J."/>
        </authorList>
    </citation>
    <scope>NUCLEOTIDE SEQUENCE</scope>
    <source>
        <strain evidence="3">18911</strain>
    </source>
</reference>
<evidence type="ECO:0000313" key="3">
    <source>
        <dbReference type="EMBL" id="HIU60658.1"/>
    </source>
</evidence>
<sequence>MKKLVIVLIAVILAAGITVGVLAGTGVIYVAKAGEIDRDGARDAALQNANVALEQVYDLDVDRERRGGEIFYEVEFKIEGVEHHYTLNVKGEVLAHRTEVDDDYNGWQGDQGSQNGNQNGQNGQNGNAGQQNYIGTAAAKEIALTAAGLTAEGTYDWDFEVERGGGTQYYEVEFKAASGYEYEVRVNAFTGEVIWSNVPAAGLISPEVARETALTHAATAYADFAGKTPNSVDVELSYYQGTQAYEVEFECRELRMEYKYYIDAANGTVLDNYPEYDD</sequence>
<dbReference type="Pfam" id="PF03413">
    <property type="entry name" value="PepSY"/>
    <property type="match status" value="2"/>
</dbReference>
<comment type="caution">
    <text evidence="3">The sequence shown here is derived from an EMBL/GenBank/DDBJ whole genome shotgun (WGS) entry which is preliminary data.</text>
</comment>
<organism evidence="3 4">
    <name type="scientific">Candidatus Stercoripulliclostridium merdigallinarum</name>
    <dbReference type="NCBI Taxonomy" id="2840951"/>
    <lineage>
        <taxon>Bacteria</taxon>
        <taxon>Bacillati</taxon>
        <taxon>Bacillota</taxon>
        <taxon>Clostridia</taxon>
        <taxon>Eubacteriales</taxon>
        <taxon>Candidatus Stercoripulliclostridium</taxon>
    </lineage>
</organism>
<dbReference type="EMBL" id="DVNF01000138">
    <property type="protein sequence ID" value="HIU60658.1"/>
    <property type="molecule type" value="Genomic_DNA"/>
</dbReference>
<feature type="compositionally biased region" description="Low complexity" evidence="1">
    <location>
        <begin position="105"/>
        <end position="129"/>
    </location>
</feature>
<evidence type="ECO:0000256" key="1">
    <source>
        <dbReference type="SAM" id="MobiDB-lite"/>
    </source>
</evidence>
<dbReference type="Proteomes" id="UP000824094">
    <property type="component" value="Unassembled WGS sequence"/>
</dbReference>
<dbReference type="Gene3D" id="3.10.450.40">
    <property type="match status" value="3"/>
</dbReference>
<evidence type="ECO:0000259" key="2">
    <source>
        <dbReference type="Pfam" id="PF03413"/>
    </source>
</evidence>
<name>A0A9D1MHL1_9FIRM</name>
<feature type="domain" description="PepSY" evidence="2">
    <location>
        <begin position="204"/>
        <end position="271"/>
    </location>
</feature>
<dbReference type="AlphaFoldDB" id="A0A9D1MHL1"/>
<evidence type="ECO:0000313" key="4">
    <source>
        <dbReference type="Proteomes" id="UP000824094"/>
    </source>
</evidence>
<feature type="region of interest" description="Disordered" evidence="1">
    <location>
        <begin position="102"/>
        <end position="129"/>
    </location>
</feature>